<keyword evidence="1" id="KW-1133">Transmembrane helix</keyword>
<dbReference type="EMBL" id="BAJS01000031">
    <property type="protein sequence ID" value="GAK37901.1"/>
    <property type="molecule type" value="Genomic_DNA"/>
</dbReference>
<feature type="transmembrane region" description="Helical" evidence="1">
    <location>
        <begin position="431"/>
        <end position="451"/>
    </location>
</feature>
<dbReference type="Gene3D" id="3.30.70.1440">
    <property type="entry name" value="Multidrug efflux transporter AcrB pore domain"/>
    <property type="match status" value="1"/>
</dbReference>
<dbReference type="AlphaFoldDB" id="A0A069D6G6"/>
<dbReference type="PANTHER" id="PTHR32063:SF0">
    <property type="entry name" value="SWARMING MOTILITY PROTEIN SWRC"/>
    <property type="match status" value="1"/>
</dbReference>
<protein>
    <submittedName>
        <fullName evidence="2">RND multidrug efflux transporter</fullName>
    </submittedName>
</protein>
<feature type="transmembrane region" description="Helical" evidence="1">
    <location>
        <begin position="463"/>
        <end position="489"/>
    </location>
</feature>
<dbReference type="Gene3D" id="1.20.1640.10">
    <property type="entry name" value="Multidrug efflux transporter AcrB transmembrane domain"/>
    <property type="match status" value="2"/>
</dbReference>
<dbReference type="Gene3D" id="3.30.70.1430">
    <property type="entry name" value="Multidrug efflux transporter AcrB pore domain"/>
    <property type="match status" value="2"/>
</dbReference>
<dbReference type="PANTHER" id="PTHR32063">
    <property type="match status" value="1"/>
</dbReference>
<dbReference type="eggNOG" id="COG0841">
    <property type="taxonomic scope" value="Bacteria"/>
</dbReference>
<dbReference type="GO" id="GO:0042910">
    <property type="term" value="F:xenobiotic transmembrane transporter activity"/>
    <property type="evidence" value="ECO:0007669"/>
    <property type="project" value="TreeGrafter"/>
</dbReference>
<feature type="transmembrane region" description="Helical" evidence="1">
    <location>
        <begin position="389"/>
        <end position="411"/>
    </location>
</feature>
<dbReference type="PRINTS" id="PR00702">
    <property type="entry name" value="ACRIFLAVINRP"/>
</dbReference>
<dbReference type="InterPro" id="IPR027463">
    <property type="entry name" value="AcrB_DN_DC_subdom"/>
</dbReference>
<keyword evidence="1" id="KW-0472">Membrane</keyword>
<dbReference type="SUPFAM" id="SSF82866">
    <property type="entry name" value="Multidrug efflux transporter AcrB transmembrane domain"/>
    <property type="match status" value="2"/>
</dbReference>
<dbReference type="GO" id="GO:0005886">
    <property type="term" value="C:plasma membrane"/>
    <property type="evidence" value="ECO:0007669"/>
    <property type="project" value="TreeGrafter"/>
</dbReference>
<feature type="transmembrane region" description="Helical" evidence="1">
    <location>
        <begin position="887"/>
        <end position="908"/>
    </location>
</feature>
<comment type="caution">
    <text evidence="2">The sequence shown here is derived from an EMBL/GenBank/DDBJ whole genome shotgun (WGS) entry which is preliminary data.</text>
</comment>
<feature type="transmembrane region" description="Helical" evidence="1">
    <location>
        <begin position="12"/>
        <end position="30"/>
    </location>
</feature>
<evidence type="ECO:0000256" key="1">
    <source>
        <dbReference type="SAM" id="Phobius"/>
    </source>
</evidence>
<feature type="transmembrane region" description="Helical" evidence="1">
    <location>
        <begin position="859"/>
        <end position="881"/>
    </location>
</feature>
<name>A0A069D6G6_9BACE</name>
<proteinExistence type="predicted"/>
<evidence type="ECO:0000313" key="3">
    <source>
        <dbReference type="Proteomes" id="UP000027601"/>
    </source>
</evidence>
<dbReference type="Proteomes" id="UP000027601">
    <property type="component" value="Unassembled WGS sequence"/>
</dbReference>
<dbReference type="Gene3D" id="3.30.70.1320">
    <property type="entry name" value="Multidrug efflux transporter AcrB pore domain like"/>
    <property type="match status" value="1"/>
</dbReference>
<feature type="transmembrane region" description="Helical" evidence="1">
    <location>
        <begin position="532"/>
        <end position="553"/>
    </location>
</feature>
<keyword evidence="3" id="KW-1185">Reference proteome</keyword>
<keyword evidence="1" id="KW-0812">Transmembrane</keyword>
<dbReference type="Pfam" id="PF00873">
    <property type="entry name" value="ACR_tran"/>
    <property type="match status" value="1"/>
</dbReference>
<dbReference type="SUPFAM" id="SSF82714">
    <property type="entry name" value="Multidrug efflux transporter AcrB TolC docking domain, DN and DC subdomains"/>
    <property type="match status" value="2"/>
</dbReference>
<dbReference type="SUPFAM" id="SSF82693">
    <property type="entry name" value="Multidrug efflux transporter AcrB pore domain, PN1, PN2, PC1 and PC2 subdomains"/>
    <property type="match status" value="3"/>
</dbReference>
<feature type="transmembrane region" description="Helical" evidence="1">
    <location>
        <begin position="510"/>
        <end position="526"/>
    </location>
</feature>
<dbReference type="STRING" id="1121097.GCA_000428125_03003"/>
<gene>
    <name evidence="2" type="ORF">JCM15093_3190</name>
</gene>
<accession>A0A069D6G6</accession>
<feature type="transmembrane region" description="Helical" evidence="1">
    <location>
        <begin position="333"/>
        <end position="353"/>
    </location>
</feature>
<sequence length="934" mass="102943">MSITELSIKRPLLITVIFTVLILFGILGYTNLNYELLPKFDAGVISINTTYVGASPQDIESAVTKPIEDAVSTVEGLDIVTSRSMENVSTITIQLKPEVDDVVVQQDIERKINQIKSTLPEDIEDPVINRFSSDQFPVLNLSVSANLSDTRLYQLVEDNILPGLTNVTGVGQVSIIGGSPREIKVEINNHKLNFYNIPISQVYQALHAASLVYPAGKLSSQQQELSLRLNADLTTTDMIRNIIIRENKNGSKVLIKDIAKVVDTDATPKTINRINGVNGIGLQIFKTNDANTVEVSKKIKEKLNQLVNEYSKEEFAYTIASDQSLYTLASADAVVHDLILAIFIVGLVMLFFLHSLRSSMFVLVAIPSAMIPTFMMMSIFGFSLNLMTLMALSLVVGILVDDSIVVLENIFRHLEMGKNKVRAAIDGRQEIGFTAVAITMVDLVVFIPMALTSGLVGNLVRQFSLVVVFSTLLSLFVSFTLTPLLASLFGKVDHLNKSTWWGRINIQFENFLGAIKMIYGHILLWVLRHKRILFACIFTLMAGSIWLIPGGFIGSSFLDSGDRGEISIKVEMSTDMSLYQTNQMLKQAESIILKNKDVETLYTLVGTQTGGGGTTSTNAHWGQMDIVLKDKTKREITTDEFGVLVRNEIESSIPGVKVTALPMNITGSSNSPIQIAIKGASLENVKEAAEIVKKIVESTPGTDYVKYSTQSERKQIQIIPDRVKISSMKLTIQEVSQMINIAFKGNDNIDLKENDNEYAINIQMDDTNKLTVENLRDMILTNKEGRTIRLSQVASIEETMVSSILERTNRLPSITINSAAVGRASGTIVKEIKEKLIQSSLPTGVSIEYMGDQKRQEEAFSSLIFALGIGILLIYLIMVALYESLVYPFVVLFSIPVAIIGALLALALTMNNLTTFSLCGLIMLLGSSPKMEFL</sequence>
<evidence type="ECO:0000313" key="2">
    <source>
        <dbReference type="EMBL" id="GAK37901.1"/>
    </source>
</evidence>
<dbReference type="InterPro" id="IPR001036">
    <property type="entry name" value="Acrflvin-R"/>
</dbReference>
<dbReference type="Gene3D" id="3.30.2090.10">
    <property type="entry name" value="Multidrug efflux transporter AcrB TolC docking domain, DN and DC subdomains"/>
    <property type="match status" value="2"/>
</dbReference>
<organism evidence="2 3">
    <name type="scientific">Bacteroides graminisolvens DSM 19988 = JCM 15093</name>
    <dbReference type="NCBI Taxonomy" id="1121097"/>
    <lineage>
        <taxon>Bacteria</taxon>
        <taxon>Pseudomonadati</taxon>
        <taxon>Bacteroidota</taxon>
        <taxon>Bacteroidia</taxon>
        <taxon>Bacteroidales</taxon>
        <taxon>Bacteroidaceae</taxon>
        <taxon>Bacteroides</taxon>
    </lineage>
</organism>
<feature type="transmembrane region" description="Helical" evidence="1">
    <location>
        <begin position="360"/>
        <end position="383"/>
    </location>
</feature>
<reference evidence="2 3" key="1">
    <citation type="journal article" date="2015" name="Microbes Environ.">
        <title>Distribution and evolution of nitrogen fixation genes in the phylum bacteroidetes.</title>
        <authorList>
            <person name="Inoue J."/>
            <person name="Oshima K."/>
            <person name="Suda W."/>
            <person name="Sakamoto M."/>
            <person name="Iino T."/>
            <person name="Noda S."/>
            <person name="Hongoh Y."/>
            <person name="Hattori M."/>
            <person name="Ohkuma M."/>
        </authorList>
    </citation>
    <scope>NUCLEOTIDE SEQUENCE [LARGE SCALE GENOMIC DNA]</scope>
    <source>
        <strain evidence="2 3">JCM 15093</strain>
    </source>
</reference>